<evidence type="ECO:0000256" key="2">
    <source>
        <dbReference type="ARBA" id="ARBA00022516"/>
    </source>
</evidence>
<proteinExistence type="predicted"/>
<keyword evidence="3 7" id="KW-0808">Transferase</keyword>
<evidence type="ECO:0000313" key="8">
    <source>
        <dbReference type="Proteomes" id="UP000249135"/>
    </source>
</evidence>
<comment type="pathway">
    <text evidence="1">Lipid metabolism.</text>
</comment>
<feature type="domain" description="Phospholipid/glycerol acyltransferase" evidence="6">
    <location>
        <begin position="70"/>
        <end position="182"/>
    </location>
</feature>
<dbReference type="PANTHER" id="PTHR10434:SF64">
    <property type="entry name" value="1-ACYL-SN-GLYCEROL-3-PHOSPHATE ACYLTRANSFERASE-RELATED"/>
    <property type="match status" value="1"/>
</dbReference>
<dbReference type="GO" id="GO:0003841">
    <property type="term" value="F:1-acylglycerol-3-phosphate O-acyltransferase activity"/>
    <property type="evidence" value="ECO:0007669"/>
    <property type="project" value="TreeGrafter"/>
</dbReference>
<evidence type="ECO:0000256" key="3">
    <source>
        <dbReference type="ARBA" id="ARBA00022679"/>
    </source>
</evidence>
<protein>
    <submittedName>
        <fullName evidence="7">1-acyl-sn-glycerol-3-phosphate acyltransferase</fullName>
    </submittedName>
</protein>
<dbReference type="EMBL" id="QFPP01000081">
    <property type="protein sequence ID" value="PZQ75597.1"/>
    <property type="molecule type" value="Genomic_DNA"/>
</dbReference>
<dbReference type="Proteomes" id="UP000249135">
    <property type="component" value="Unassembled WGS sequence"/>
</dbReference>
<evidence type="ECO:0000259" key="6">
    <source>
        <dbReference type="SMART" id="SM00563"/>
    </source>
</evidence>
<evidence type="ECO:0000256" key="5">
    <source>
        <dbReference type="ARBA" id="ARBA00023315"/>
    </source>
</evidence>
<gene>
    <name evidence="7" type="ORF">DI563_09160</name>
</gene>
<comment type="caution">
    <text evidence="7">The sequence shown here is derived from an EMBL/GenBank/DDBJ whole genome shotgun (WGS) entry which is preliminary data.</text>
</comment>
<dbReference type="PANTHER" id="PTHR10434">
    <property type="entry name" value="1-ACYL-SN-GLYCEROL-3-PHOSPHATE ACYLTRANSFERASE"/>
    <property type="match status" value="1"/>
</dbReference>
<evidence type="ECO:0000256" key="1">
    <source>
        <dbReference type="ARBA" id="ARBA00005189"/>
    </source>
</evidence>
<dbReference type="SMART" id="SM00563">
    <property type="entry name" value="PlsC"/>
    <property type="match status" value="1"/>
</dbReference>
<reference evidence="7 8" key="1">
    <citation type="submission" date="2017-08" db="EMBL/GenBank/DDBJ databases">
        <title>Infants hospitalized years apart are colonized by the same room-sourced microbial strains.</title>
        <authorList>
            <person name="Brooks B."/>
            <person name="Olm M.R."/>
            <person name="Firek B.A."/>
            <person name="Baker R."/>
            <person name="Thomas B.C."/>
            <person name="Morowitz M.J."/>
            <person name="Banfield J.F."/>
        </authorList>
    </citation>
    <scope>NUCLEOTIDE SEQUENCE [LARGE SCALE GENOMIC DNA]</scope>
    <source>
        <strain evidence="7">S2_005_003_R2_41</strain>
    </source>
</reference>
<keyword evidence="4" id="KW-0443">Lipid metabolism</keyword>
<keyword evidence="5 7" id="KW-0012">Acyltransferase</keyword>
<dbReference type="AlphaFoldDB" id="A0A2W5RYL5"/>
<dbReference type="CDD" id="cd07989">
    <property type="entry name" value="LPLAT_AGPAT-like"/>
    <property type="match status" value="1"/>
</dbReference>
<organism evidence="7 8">
    <name type="scientific">Variovorax paradoxus</name>
    <dbReference type="NCBI Taxonomy" id="34073"/>
    <lineage>
        <taxon>Bacteria</taxon>
        <taxon>Pseudomonadati</taxon>
        <taxon>Pseudomonadota</taxon>
        <taxon>Betaproteobacteria</taxon>
        <taxon>Burkholderiales</taxon>
        <taxon>Comamonadaceae</taxon>
        <taxon>Variovorax</taxon>
    </lineage>
</organism>
<dbReference type="Pfam" id="PF01553">
    <property type="entry name" value="Acyltransferase"/>
    <property type="match status" value="1"/>
</dbReference>
<accession>A0A2W5RYL5</accession>
<dbReference type="GO" id="GO:0006654">
    <property type="term" value="P:phosphatidic acid biosynthetic process"/>
    <property type="evidence" value="ECO:0007669"/>
    <property type="project" value="TreeGrafter"/>
</dbReference>
<evidence type="ECO:0000256" key="4">
    <source>
        <dbReference type="ARBA" id="ARBA00023098"/>
    </source>
</evidence>
<sequence>MRLLRAPGKLLHAIAHALRGWWIIRTKFEMLDDAHRAAHVERWARRMLEVLGIELVVHGTPPAGPAGGPVLLISNHISWLDIVTLHAARHVRFVSKAAVKHWPLIGTLSTGSGTLYIEREKRRDALRVVHHMTEALRNGDRIAVFPEGTTSDGRVLLPFHANLLQAAISANVPVQPAALRFVDKATGQPSYAPRYIDDDTLLSSLWRTLSAPPLQAVVRFGAPQDPHGRDRRHWAQSLHADVLALREGGGVLSEE</sequence>
<evidence type="ECO:0000313" key="7">
    <source>
        <dbReference type="EMBL" id="PZQ75597.1"/>
    </source>
</evidence>
<dbReference type="InterPro" id="IPR002123">
    <property type="entry name" value="Plipid/glycerol_acylTrfase"/>
</dbReference>
<name>A0A2W5RYL5_VARPD</name>
<keyword evidence="2" id="KW-0444">Lipid biosynthesis</keyword>
<dbReference type="SUPFAM" id="SSF69593">
    <property type="entry name" value="Glycerol-3-phosphate (1)-acyltransferase"/>
    <property type="match status" value="1"/>
</dbReference>